<keyword evidence="4" id="KW-1185">Reference proteome</keyword>
<dbReference type="PANTHER" id="PTHR21512">
    <property type="entry name" value="TRAFFICKING PROTEIN PARTICLE COMPLEX SUBUNIT 9"/>
    <property type="match status" value="1"/>
</dbReference>
<evidence type="ECO:0000256" key="1">
    <source>
        <dbReference type="ARBA" id="ARBA00008459"/>
    </source>
</evidence>
<protein>
    <recommendedName>
        <fullName evidence="2">Trs120/TRAPPC9 N-terminal domain-containing protein</fullName>
    </recommendedName>
</protein>
<organism evidence="5">
    <name type="scientific">Onchocerca flexuosa</name>
    <dbReference type="NCBI Taxonomy" id="387005"/>
    <lineage>
        <taxon>Eukaryota</taxon>
        <taxon>Metazoa</taxon>
        <taxon>Ecdysozoa</taxon>
        <taxon>Nematoda</taxon>
        <taxon>Chromadorea</taxon>
        <taxon>Rhabditida</taxon>
        <taxon>Spirurina</taxon>
        <taxon>Spiruromorpha</taxon>
        <taxon>Filarioidea</taxon>
        <taxon>Onchocercidae</taxon>
        <taxon>Onchocerca</taxon>
    </lineage>
</organism>
<evidence type="ECO:0000313" key="4">
    <source>
        <dbReference type="Proteomes" id="UP000267606"/>
    </source>
</evidence>
<evidence type="ECO:0000313" key="5">
    <source>
        <dbReference type="WBParaSite" id="OFLC_0001536301-mRNA-1"/>
    </source>
</evidence>
<gene>
    <name evidence="3" type="ORF">OFLC_LOCUS15352</name>
</gene>
<feature type="domain" description="Trs120/TRAPPC9 N-terminal" evidence="2">
    <location>
        <begin position="1"/>
        <end position="61"/>
    </location>
</feature>
<proteinExistence type="inferred from homology"/>
<sequence length="96" mass="10584">RKKCIGRLRKQVADYTLLTGLPTLATDSYQSAIEFLKQANDLLWLAAAYEGWACAAIAAKYDLTEEYASISGIQRISTMTSEQILSARKTTQYGTG</sequence>
<dbReference type="InterPro" id="IPR013935">
    <property type="entry name" value="Trs120_TRAPPC9"/>
</dbReference>
<comment type="similarity">
    <text evidence="1">Belongs to the NIBP family.</text>
</comment>
<name>A0A183I6J0_9BILA</name>
<dbReference type="AlphaFoldDB" id="A0A183I6J0"/>
<dbReference type="Pfam" id="PF08626">
    <property type="entry name" value="TRAPPC9-Trs120"/>
    <property type="match status" value="1"/>
</dbReference>
<reference evidence="5" key="1">
    <citation type="submission" date="2016-06" db="UniProtKB">
        <authorList>
            <consortium name="WormBaseParasite"/>
        </authorList>
    </citation>
    <scope>IDENTIFICATION</scope>
</reference>
<dbReference type="Proteomes" id="UP000267606">
    <property type="component" value="Unassembled WGS sequence"/>
</dbReference>
<evidence type="ECO:0000259" key="2">
    <source>
        <dbReference type="Pfam" id="PF08626"/>
    </source>
</evidence>
<dbReference type="PANTHER" id="PTHR21512:SF5">
    <property type="entry name" value="TRAFFICKING PROTEIN PARTICLE COMPLEX SUBUNIT 9"/>
    <property type="match status" value="1"/>
</dbReference>
<evidence type="ECO:0000313" key="3">
    <source>
        <dbReference type="EMBL" id="VDP21467.1"/>
    </source>
</evidence>
<dbReference type="WBParaSite" id="OFLC_0001536301-mRNA-1">
    <property type="protein sequence ID" value="OFLC_0001536301-mRNA-1"/>
    <property type="gene ID" value="OFLC_0001536301"/>
</dbReference>
<dbReference type="GO" id="GO:0005802">
    <property type="term" value="C:trans-Golgi network"/>
    <property type="evidence" value="ECO:0007669"/>
    <property type="project" value="TreeGrafter"/>
</dbReference>
<dbReference type="STRING" id="387005.A0A183I6J0"/>
<reference evidence="3 4" key="2">
    <citation type="submission" date="2018-11" db="EMBL/GenBank/DDBJ databases">
        <authorList>
            <consortium name="Pathogen Informatics"/>
        </authorList>
    </citation>
    <scope>NUCLEOTIDE SEQUENCE [LARGE SCALE GENOMIC DNA]</scope>
</reference>
<dbReference type="EMBL" id="UZAJ01042000">
    <property type="protein sequence ID" value="VDP21467.1"/>
    <property type="molecule type" value="Genomic_DNA"/>
</dbReference>
<accession>A0A183I6J0</accession>
<dbReference type="InterPro" id="IPR058563">
    <property type="entry name" value="Trs120_TRAPPC9_N"/>
</dbReference>